<dbReference type="EMBL" id="BMNA01000010">
    <property type="protein sequence ID" value="GGM12500.1"/>
    <property type="molecule type" value="Genomic_DNA"/>
</dbReference>
<name>A0A917T842_9ACTN</name>
<evidence type="ECO:0000313" key="3">
    <source>
        <dbReference type="Proteomes" id="UP000655208"/>
    </source>
</evidence>
<evidence type="ECO:0000313" key="2">
    <source>
        <dbReference type="EMBL" id="GGM12500.1"/>
    </source>
</evidence>
<keyword evidence="1" id="KW-0472">Membrane</keyword>
<organism evidence="2 3">
    <name type="scientific">Nakamurella endophytica</name>
    <dbReference type="NCBI Taxonomy" id="1748367"/>
    <lineage>
        <taxon>Bacteria</taxon>
        <taxon>Bacillati</taxon>
        <taxon>Actinomycetota</taxon>
        <taxon>Actinomycetes</taxon>
        <taxon>Nakamurellales</taxon>
        <taxon>Nakamurellaceae</taxon>
        <taxon>Nakamurella</taxon>
    </lineage>
</organism>
<dbReference type="RefSeq" id="WP_188943872.1">
    <property type="nucleotide sequence ID" value="NZ_BMNA01000010.1"/>
</dbReference>
<sequence length="128" mass="13151">MTAAVRTRPGLVVLVVVLVVLGAIGFFVTGIVAMSAHGGVSVVGVLMILLGLVYLAVAKGLADGNRLACAVVTVVAVLQILATVLGWILRDQQYQDSRGPGTGSAVVAVVILICLYTPKASAYFQRSA</sequence>
<reference evidence="2" key="2">
    <citation type="submission" date="2020-09" db="EMBL/GenBank/DDBJ databases">
        <authorList>
            <person name="Sun Q."/>
            <person name="Zhou Y."/>
        </authorList>
    </citation>
    <scope>NUCLEOTIDE SEQUENCE</scope>
    <source>
        <strain evidence="2">CGMCC 4.7308</strain>
    </source>
</reference>
<comment type="caution">
    <text evidence="2">The sequence shown here is derived from an EMBL/GenBank/DDBJ whole genome shotgun (WGS) entry which is preliminary data.</text>
</comment>
<accession>A0A917T842</accession>
<keyword evidence="1" id="KW-0812">Transmembrane</keyword>
<feature type="transmembrane region" description="Helical" evidence="1">
    <location>
        <begin position="101"/>
        <end position="118"/>
    </location>
</feature>
<gene>
    <name evidence="2" type="ORF">GCM10011594_35490</name>
</gene>
<protein>
    <submittedName>
        <fullName evidence="2">Uncharacterized protein</fullName>
    </submittedName>
</protein>
<reference evidence="2" key="1">
    <citation type="journal article" date="2014" name="Int. J. Syst. Evol. Microbiol.">
        <title>Complete genome sequence of Corynebacterium casei LMG S-19264T (=DSM 44701T), isolated from a smear-ripened cheese.</title>
        <authorList>
            <consortium name="US DOE Joint Genome Institute (JGI-PGF)"/>
            <person name="Walter F."/>
            <person name="Albersmeier A."/>
            <person name="Kalinowski J."/>
            <person name="Ruckert C."/>
        </authorList>
    </citation>
    <scope>NUCLEOTIDE SEQUENCE</scope>
    <source>
        <strain evidence="2">CGMCC 4.7308</strain>
    </source>
</reference>
<feature type="transmembrane region" description="Helical" evidence="1">
    <location>
        <begin position="69"/>
        <end position="89"/>
    </location>
</feature>
<proteinExistence type="predicted"/>
<feature type="transmembrane region" description="Helical" evidence="1">
    <location>
        <begin position="39"/>
        <end position="57"/>
    </location>
</feature>
<keyword evidence="3" id="KW-1185">Reference proteome</keyword>
<keyword evidence="1" id="KW-1133">Transmembrane helix</keyword>
<evidence type="ECO:0000256" key="1">
    <source>
        <dbReference type="SAM" id="Phobius"/>
    </source>
</evidence>
<dbReference type="AlphaFoldDB" id="A0A917T842"/>
<feature type="transmembrane region" description="Helical" evidence="1">
    <location>
        <begin position="12"/>
        <end position="33"/>
    </location>
</feature>
<dbReference type="Proteomes" id="UP000655208">
    <property type="component" value="Unassembled WGS sequence"/>
</dbReference>